<dbReference type="EMBL" id="VSSQ01005801">
    <property type="protein sequence ID" value="MPM30495.1"/>
    <property type="molecule type" value="Genomic_DNA"/>
</dbReference>
<comment type="caution">
    <text evidence="1">The sequence shown here is derived from an EMBL/GenBank/DDBJ whole genome shotgun (WGS) entry which is preliminary data.</text>
</comment>
<evidence type="ECO:0000313" key="1">
    <source>
        <dbReference type="EMBL" id="MPM30495.1"/>
    </source>
</evidence>
<protein>
    <submittedName>
        <fullName evidence="1">Uncharacterized protein</fullName>
    </submittedName>
</protein>
<gene>
    <name evidence="1" type="ORF">SDC9_77045</name>
</gene>
<proteinExistence type="predicted"/>
<accession>A0A644YPH5</accession>
<sequence>MKNKTIKIFCLLILLALISTNIYFSKTKSDPLTKLKLQYFSFDGSSRFLGQLNLWYWFANQNDWNNAAKFESSLDQIHFFKSNNQPQELAQRINEIQSKENKDAQDYLLLAKIQTSLGLNQEAVYSITKAHQIDPIRPDLDQLFYSVTN</sequence>
<organism evidence="1">
    <name type="scientific">bioreactor metagenome</name>
    <dbReference type="NCBI Taxonomy" id="1076179"/>
    <lineage>
        <taxon>unclassified sequences</taxon>
        <taxon>metagenomes</taxon>
        <taxon>ecological metagenomes</taxon>
    </lineage>
</organism>
<dbReference type="AlphaFoldDB" id="A0A644YPH5"/>
<reference evidence="1" key="1">
    <citation type="submission" date="2019-08" db="EMBL/GenBank/DDBJ databases">
        <authorList>
            <person name="Kucharzyk K."/>
            <person name="Murdoch R.W."/>
            <person name="Higgins S."/>
            <person name="Loffler F."/>
        </authorList>
    </citation>
    <scope>NUCLEOTIDE SEQUENCE</scope>
</reference>
<name>A0A644YPH5_9ZZZZ</name>